<evidence type="ECO:0000256" key="2">
    <source>
        <dbReference type="ARBA" id="ARBA00021162"/>
    </source>
</evidence>
<dbReference type="GO" id="GO:0008285">
    <property type="term" value="P:negative regulation of cell population proliferation"/>
    <property type="evidence" value="ECO:0007669"/>
    <property type="project" value="TreeGrafter"/>
</dbReference>
<evidence type="ECO:0000256" key="3">
    <source>
        <dbReference type="ARBA" id="ARBA00022491"/>
    </source>
</evidence>
<dbReference type="Proteomes" id="UP001163046">
    <property type="component" value="Unassembled WGS sequence"/>
</dbReference>
<gene>
    <name evidence="10" type="primary">MEN1</name>
    <name evidence="10" type="ORF">OS493_022628</name>
</gene>
<protein>
    <recommendedName>
        <fullName evidence="2">Menin</fullName>
    </recommendedName>
</protein>
<comment type="caution">
    <text evidence="10">The sequence shown here is derived from an EMBL/GenBank/DDBJ whole genome shotgun (WGS) entry which is preliminary data.</text>
</comment>
<dbReference type="Pfam" id="PF05053">
    <property type="entry name" value="Menin"/>
    <property type="match status" value="1"/>
</dbReference>
<sequence>MDNTEPSCFPLKDISSVVEVFKVELAKAEPNLAKLSIVLGFFETALTCKGSNSCPSLDKETFDALSGKFQALIEKDFSVNKEQKPATREFVVDVADLVWSCLSKSYFKDKPHIQNLYSFLTGNRLDCFGVAFAVVAVLSSTGI</sequence>
<keyword evidence="7" id="KW-0238">DNA-binding</keyword>
<evidence type="ECO:0000256" key="1">
    <source>
        <dbReference type="ARBA" id="ARBA00004123"/>
    </source>
</evidence>
<dbReference type="GO" id="GO:0035097">
    <property type="term" value="C:histone methyltransferase complex"/>
    <property type="evidence" value="ECO:0007669"/>
    <property type="project" value="TreeGrafter"/>
</dbReference>
<accession>A0A9W9YNL2</accession>
<dbReference type="InterPro" id="IPR007747">
    <property type="entry name" value="Menin"/>
</dbReference>
<keyword evidence="3" id="KW-0678">Repressor</keyword>
<evidence type="ECO:0000256" key="7">
    <source>
        <dbReference type="ARBA" id="ARBA00023125"/>
    </source>
</evidence>
<keyword evidence="8" id="KW-0804">Transcription</keyword>
<evidence type="ECO:0000256" key="9">
    <source>
        <dbReference type="ARBA" id="ARBA00023242"/>
    </source>
</evidence>
<keyword evidence="6" id="KW-0805">Transcription regulation</keyword>
<evidence type="ECO:0000256" key="5">
    <source>
        <dbReference type="ARBA" id="ARBA00022853"/>
    </source>
</evidence>
<dbReference type="GO" id="GO:0000403">
    <property type="term" value="F:Y-form DNA binding"/>
    <property type="evidence" value="ECO:0007669"/>
    <property type="project" value="TreeGrafter"/>
</dbReference>
<dbReference type="GO" id="GO:0000976">
    <property type="term" value="F:transcription cis-regulatory region binding"/>
    <property type="evidence" value="ECO:0007669"/>
    <property type="project" value="TreeGrafter"/>
</dbReference>
<dbReference type="PANTHER" id="PTHR12693:SF3">
    <property type="entry name" value="MENIN"/>
    <property type="match status" value="1"/>
</dbReference>
<dbReference type="GO" id="GO:0003682">
    <property type="term" value="F:chromatin binding"/>
    <property type="evidence" value="ECO:0007669"/>
    <property type="project" value="TreeGrafter"/>
</dbReference>
<dbReference type="GO" id="GO:0045786">
    <property type="term" value="P:negative regulation of cell cycle"/>
    <property type="evidence" value="ECO:0007669"/>
    <property type="project" value="TreeGrafter"/>
</dbReference>
<name>A0A9W9YNL2_9CNID</name>
<dbReference type="EMBL" id="MU827317">
    <property type="protein sequence ID" value="KAJ7357818.1"/>
    <property type="molecule type" value="Genomic_DNA"/>
</dbReference>
<comment type="subcellular location">
    <subcellularLocation>
        <location evidence="1">Nucleus</location>
    </subcellularLocation>
</comment>
<dbReference type="GO" id="GO:0000785">
    <property type="term" value="C:chromatin"/>
    <property type="evidence" value="ECO:0007669"/>
    <property type="project" value="TreeGrafter"/>
</dbReference>
<evidence type="ECO:0000256" key="6">
    <source>
        <dbReference type="ARBA" id="ARBA00023015"/>
    </source>
</evidence>
<keyword evidence="9" id="KW-0539">Nucleus</keyword>
<evidence type="ECO:0000313" key="10">
    <source>
        <dbReference type="EMBL" id="KAJ7357818.1"/>
    </source>
</evidence>
<dbReference type="GO" id="GO:0006357">
    <property type="term" value="P:regulation of transcription by RNA polymerase II"/>
    <property type="evidence" value="ECO:0007669"/>
    <property type="project" value="TreeGrafter"/>
</dbReference>
<keyword evidence="5" id="KW-0156">Chromatin regulator</keyword>
<reference evidence="10" key="1">
    <citation type="submission" date="2023-01" db="EMBL/GenBank/DDBJ databases">
        <title>Genome assembly of the deep-sea coral Lophelia pertusa.</title>
        <authorList>
            <person name="Herrera S."/>
            <person name="Cordes E."/>
        </authorList>
    </citation>
    <scope>NUCLEOTIDE SEQUENCE</scope>
    <source>
        <strain evidence="10">USNM1676648</strain>
        <tissue evidence="10">Polyp</tissue>
    </source>
</reference>
<proteinExistence type="predicted"/>
<evidence type="ECO:0000256" key="8">
    <source>
        <dbReference type="ARBA" id="ARBA00023163"/>
    </source>
</evidence>
<dbReference type="AlphaFoldDB" id="A0A9W9YNL2"/>
<evidence type="ECO:0000256" key="4">
    <source>
        <dbReference type="ARBA" id="ARBA00022553"/>
    </source>
</evidence>
<dbReference type="GO" id="GO:0006325">
    <property type="term" value="P:chromatin organization"/>
    <property type="evidence" value="ECO:0007669"/>
    <property type="project" value="UniProtKB-KW"/>
</dbReference>
<dbReference type="PANTHER" id="PTHR12693">
    <property type="entry name" value="MENIN"/>
    <property type="match status" value="1"/>
</dbReference>
<keyword evidence="4" id="KW-0597">Phosphoprotein</keyword>
<evidence type="ECO:0000313" key="11">
    <source>
        <dbReference type="Proteomes" id="UP001163046"/>
    </source>
</evidence>
<organism evidence="10 11">
    <name type="scientific">Desmophyllum pertusum</name>
    <dbReference type="NCBI Taxonomy" id="174260"/>
    <lineage>
        <taxon>Eukaryota</taxon>
        <taxon>Metazoa</taxon>
        <taxon>Cnidaria</taxon>
        <taxon>Anthozoa</taxon>
        <taxon>Hexacorallia</taxon>
        <taxon>Scleractinia</taxon>
        <taxon>Caryophylliina</taxon>
        <taxon>Caryophylliidae</taxon>
        <taxon>Desmophyllum</taxon>
    </lineage>
</organism>
<keyword evidence="11" id="KW-1185">Reference proteome</keyword>
<dbReference type="OrthoDB" id="5962932at2759"/>